<feature type="region of interest" description="Disordered" evidence="2">
    <location>
        <begin position="519"/>
        <end position="569"/>
    </location>
</feature>
<dbReference type="Proteomes" id="UP000789595">
    <property type="component" value="Unassembled WGS sequence"/>
</dbReference>
<feature type="compositionally biased region" description="Low complexity" evidence="2">
    <location>
        <begin position="35"/>
        <end position="56"/>
    </location>
</feature>
<feature type="region of interest" description="Disordered" evidence="2">
    <location>
        <begin position="1"/>
        <end position="89"/>
    </location>
</feature>
<feature type="compositionally biased region" description="Pro residues" evidence="2">
    <location>
        <begin position="25"/>
        <end position="34"/>
    </location>
</feature>
<evidence type="ECO:0000256" key="2">
    <source>
        <dbReference type="SAM" id="MobiDB-lite"/>
    </source>
</evidence>
<feature type="coiled-coil region" evidence="1">
    <location>
        <begin position="161"/>
        <end position="188"/>
    </location>
</feature>
<comment type="caution">
    <text evidence="3">The sequence shown here is derived from an EMBL/GenBank/DDBJ whole genome shotgun (WGS) entry which is preliminary data.</text>
</comment>
<feature type="coiled-coil region" evidence="1">
    <location>
        <begin position="314"/>
        <end position="376"/>
    </location>
</feature>
<evidence type="ECO:0000256" key="1">
    <source>
        <dbReference type="SAM" id="Coils"/>
    </source>
</evidence>
<name>A0A8J2WXA3_9STRA</name>
<dbReference type="AlphaFoldDB" id="A0A8J2WXA3"/>
<evidence type="ECO:0000313" key="3">
    <source>
        <dbReference type="EMBL" id="CAH0369565.1"/>
    </source>
</evidence>
<accession>A0A8J2WXA3</accession>
<keyword evidence="4" id="KW-1185">Reference proteome</keyword>
<gene>
    <name evidence="3" type="ORF">PECAL_2P26920</name>
</gene>
<evidence type="ECO:0000313" key="4">
    <source>
        <dbReference type="Proteomes" id="UP000789595"/>
    </source>
</evidence>
<reference evidence="3" key="1">
    <citation type="submission" date="2021-11" db="EMBL/GenBank/DDBJ databases">
        <authorList>
            <consortium name="Genoscope - CEA"/>
            <person name="William W."/>
        </authorList>
    </citation>
    <scope>NUCLEOTIDE SEQUENCE</scope>
</reference>
<organism evidence="3 4">
    <name type="scientific">Pelagomonas calceolata</name>
    <dbReference type="NCBI Taxonomy" id="35677"/>
    <lineage>
        <taxon>Eukaryota</taxon>
        <taxon>Sar</taxon>
        <taxon>Stramenopiles</taxon>
        <taxon>Ochrophyta</taxon>
        <taxon>Pelagophyceae</taxon>
        <taxon>Pelagomonadales</taxon>
        <taxon>Pelagomonadaceae</taxon>
        <taxon>Pelagomonas</taxon>
    </lineage>
</organism>
<dbReference type="EMBL" id="CAKKNE010000002">
    <property type="protein sequence ID" value="CAH0369565.1"/>
    <property type="molecule type" value="Genomic_DNA"/>
</dbReference>
<sequence length="569" mass="62063">MEVAPAEEPWRRGLFDDDDYMKAPATPPRPPPAPASTTDDAPSKALRALARALATPEKPPPPTPPPVKPPSPVNVHHETDAAAAAAKAMESRFNHATARLMESDQRLHAAEKERDRAIDGEARALLELEAATQRCAAAEAARAASDARSLFMEARSHDDGGDAARRALADVRKELDSVRAELLRERHAHFERAEPPDAMAETWTRAVDPSTGYAYRFDGKGNSVWEAADPPDEREVEEAYFSTVEEEGPQTMLAATQIECSQLKAHCASLQAQVASMHRDAVALRKEFVKATGDRDAWRAACEDARRPPRDPDAASLRAELMEARRELEKRGRELAVERCRAQAAVRKRETILKRNEALEEEVATAKRLAAEAKLAARARRGFDAPDVIEARRETKEALGKAADLAREAARVATHLAGARTEADAAKAELTDLRIKLAAAVEASTVEKRKSFAAAKNAEAARAQLLKQITRADALAAGKASADAAAAHSKRVAERAKDAAHTRVSRAAAEFTRYREAVERRLRDTAPPPPAAFERMGSASARHLRKKRVLSPSVHPRTPVATTRRGYGR</sequence>
<feature type="compositionally biased region" description="Pro residues" evidence="2">
    <location>
        <begin position="57"/>
        <end position="72"/>
    </location>
</feature>
<protein>
    <recommendedName>
        <fullName evidence="5">WW domain-containing protein</fullName>
    </recommendedName>
</protein>
<feature type="coiled-coil region" evidence="1">
    <location>
        <begin position="416"/>
        <end position="475"/>
    </location>
</feature>
<keyword evidence="1" id="KW-0175">Coiled coil</keyword>
<proteinExistence type="predicted"/>
<evidence type="ECO:0008006" key="5">
    <source>
        <dbReference type="Google" id="ProtNLM"/>
    </source>
</evidence>